<evidence type="ECO:0000313" key="2">
    <source>
        <dbReference type="Proteomes" id="UP001222027"/>
    </source>
</evidence>
<reference evidence="1 2" key="1">
    <citation type="submission" date="2022-12" db="EMBL/GenBank/DDBJ databases">
        <title>Chromosome-scale assembly of the Ensete ventricosum genome.</title>
        <authorList>
            <person name="Dussert Y."/>
            <person name="Stocks J."/>
            <person name="Wendawek A."/>
            <person name="Woldeyes F."/>
            <person name="Nichols R.A."/>
            <person name="Borrell J.S."/>
        </authorList>
    </citation>
    <scope>NUCLEOTIDE SEQUENCE [LARGE SCALE GENOMIC DNA]</scope>
    <source>
        <strain evidence="2">cv. Maze</strain>
        <tissue evidence="1">Seeds</tissue>
    </source>
</reference>
<dbReference type="EMBL" id="JAQQAF010000004">
    <property type="protein sequence ID" value="KAJ8492876.1"/>
    <property type="molecule type" value="Genomic_DNA"/>
</dbReference>
<organism evidence="1 2">
    <name type="scientific">Ensete ventricosum</name>
    <name type="common">Abyssinian banana</name>
    <name type="synonym">Musa ensete</name>
    <dbReference type="NCBI Taxonomy" id="4639"/>
    <lineage>
        <taxon>Eukaryota</taxon>
        <taxon>Viridiplantae</taxon>
        <taxon>Streptophyta</taxon>
        <taxon>Embryophyta</taxon>
        <taxon>Tracheophyta</taxon>
        <taxon>Spermatophyta</taxon>
        <taxon>Magnoliopsida</taxon>
        <taxon>Liliopsida</taxon>
        <taxon>Zingiberales</taxon>
        <taxon>Musaceae</taxon>
        <taxon>Ensete</taxon>
    </lineage>
</organism>
<gene>
    <name evidence="1" type="ORF">OPV22_014597</name>
</gene>
<accession>A0AAV8R6F2</accession>
<dbReference type="AlphaFoldDB" id="A0AAV8R6F2"/>
<evidence type="ECO:0000313" key="1">
    <source>
        <dbReference type="EMBL" id="KAJ8492876.1"/>
    </source>
</evidence>
<sequence length="320" mass="37203">MYPGKQFKARSYLSSRRFFNQKLRERDDRGWILLHIGARKGDSKEPEELGHELHQQKEIWCIVWPWTWAAVQALFSEIMKPDDKVLLFLGDISLLDIRSKIIQPPQPATLTTSIQSCNIKTNLLCVLANVRRLPSQFQQLRENWRWSEIIPMLIQTSSWIGKTDCLHEILHVTCMDMLHGNSISILCFSLTAVIRLFCLELQNQILLPAFAALNADCKKKTALMAPHCLKVKKKNLSASIWSWSAKRNRWLVMVIMAMAPQKLWHVEYRERKIVASLSRVVRFILILATGDVTLCQEVDDNLLCSLEWKYIWVMLEGQFL</sequence>
<protein>
    <submittedName>
        <fullName evidence="1">Uncharacterized protein</fullName>
    </submittedName>
</protein>
<proteinExistence type="predicted"/>
<name>A0AAV8R6F2_ENSVE</name>
<comment type="caution">
    <text evidence="1">The sequence shown here is derived from an EMBL/GenBank/DDBJ whole genome shotgun (WGS) entry which is preliminary data.</text>
</comment>
<dbReference type="Proteomes" id="UP001222027">
    <property type="component" value="Unassembled WGS sequence"/>
</dbReference>
<keyword evidence="2" id="KW-1185">Reference proteome</keyword>